<organism evidence="2 3">
    <name type="scientific">Nephila pilipes</name>
    <name type="common">Giant wood spider</name>
    <name type="synonym">Nephila maculata</name>
    <dbReference type="NCBI Taxonomy" id="299642"/>
    <lineage>
        <taxon>Eukaryota</taxon>
        <taxon>Metazoa</taxon>
        <taxon>Ecdysozoa</taxon>
        <taxon>Arthropoda</taxon>
        <taxon>Chelicerata</taxon>
        <taxon>Arachnida</taxon>
        <taxon>Araneae</taxon>
        <taxon>Araneomorphae</taxon>
        <taxon>Entelegynae</taxon>
        <taxon>Araneoidea</taxon>
        <taxon>Nephilidae</taxon>
        <taxon>Nephila</taxon>
    </lineage>
</organism>
<evidence type="ECO:0000313" key="3">
    <source>
        <dbReference type="Proteomes" id="UP000887013"/>
    </source>
</evidence>
<dbReference type="AlphaFoldDB" id="A0A8X6NCN2"/>
<proteinExistence type="predicted"/>
<dbReference type="Proteomes" id="UP000887013">
    <property type="component" value="Unassembled WGS sequence"/>
</dbReference>
<name>A0A8X6NCN2_NEPPI</name>
<protein>
    <submittedName>
        <fullName evidence="2">Uncharacterized protein</fullName>
    </submittedName>
</protein>
<feature type="compositionally biased region" description="Basic and acidic residues" evidence="1">
    <location>
        <begin position="11"/>
        <end position="23"/>
    </location>
</feature>
<reference evidence="2" key="1">
    <citation type="submission" date="2020-08" db="EMBL/GenBank/DDBJ databases">
        <title>Multicomponent nature underlies the extraordinary mechanical properties of spider dragline silk.</title>
        <authorList>
            <person name="Kono N."/>
            <person name="Nakamura H."/>
            <person name="Mori M."/>
            <person name="Yoshida Y."/>
            <person name="Ohtoshi R."/>
            <person name="Malay A.D."/>
            <person name="Moran D.A.P."/>
            <person name="Tomita M."/>
            <person name="Numata K."/>
            <person name="Arakawa K."/>
        </authorList>
    </citation>
    <scope>NUCLEOTIDE SEQUENCE</scope>
</reference>
<feature type="compositionally biased region" description="Polar residues" evidence="1">
    <location>
        <begin position="1"/>
        <end position="10"/>
    </location>
</feature>
<dbReference type="EMBL" id="BMAW01103087">
    <property type="protein sequence ID" value="GFT07375.1"/>
    <property type="molecule type" value="Genomic_DNA"/>
</dbReference>
<gene>
    <name evidence="2" type="ORF">NPIL_492951</name>
</gene>
<comment type="caution">
    <text evidence="2">The sequence shown here is derived from an EMBL/GenBank/DDBJ whole genome shotgun (WGS) entry which is preliminary data.</text>
</comment>
<accession>A0A8X6NCN2</accession>
<sequence>MNDNLLSSSTEKADRCDSEKDNSSSKYIQTPIIEFEIKAQPSNSDITGSTVTSSHKGQWTLISTNRFVPVSLRKTWHLKRIKEAGPIYLNIKLLVVFLRPQVQGRFKRTRQLEVFLFK</sequence>
<keyword evidence="3" id="KW-1185">Reference proteome</keyword>
<evidence type="ECO:0000313" key="2">
    <source>
        <dbReference type="EMBL" id="GFT07375.1"/>
    </source>
</evidence>
<evidence type="ECO:0000256" key="1">
    <source>
        <dbReference type="SAM" id="MobiDB-lite"/>
    </source>
</evidence>
<feature type="region of interest" description="Disordered" evidence="1">
    <location>
        <begin position="1"/>
        <end position="25"/>
    </location>
</feature>